<dbReference type="Gene3D" id="1.10.150.690">
    <property type="entry name" value="DUF2063"/>
    <property type="match status" value="1"/>
</dbReference>
<accession>A0A0K6GXI9</accession>
<dbReference type="AlphaFoldDB" id="A0A0K6GXI9"/>
<sequence length="259" mass="30050">MDDFREIQKQWALWLRNPDGASPPANVSNKRLQVYNRLVRNNIESFVERGFPVLAEVLSKQQWQSLLQAFIEKHHSKSPLFANIGDEFVNFLETYTHSQASAISYPCFTYQLACYERMEVEAYHAQMSCIPPMVEQVECTPWCVNPSLQWRDFNYPVHTIQPQLIPNAPLPQPIFIAVYRVDCFDENKQFSSTVKFMQLNPVTMLLIDLLQRQPGLSITDMAVRLSEQLPQFSVQQLEQGLLTTIPDLYQRAMLFPFAN</sequence>
<keyword evidence="4" id="KW-1185">Reference proteome</keyword>
<dbReference type="EMBL" id="CYHB01000001">
    <property type="protein sequence ID" value="CUA83290.1"/>
    <property type="molecule type" value="Genomic_DNA"/>
</dbReference>
<reference evidence="4" key="1">
    <citation type="submission" date="2015-08" db="EMBL/GenBank/DDBJ databases">
        <authorList>
            <person name="Varghese N."/>
        </authorList>
    </citation>
    <scope>NUCLEOTIDE SEQUENCE [LARGE SCALE GENOMIC DNA]</scope>
    <source>
        <strain evidence="4">DSM 27808</strain>
    </source>
</reference>
<proteinExistence type="predicted"/>
<gene>
    <name evidence="3" type="ORF">Ga0061064_0522</name>
</gene>
<evidence type="ECO:0000313" key="4">
    <source>
        <dbReference type="Proteomes" id="UP000182598"/>
    </source>
</evidence>
<organism evidence="3 4">
    <name type="scientific">Pseudidiomarina woesei</name>
    <dbReference type="NCBI Taxonomy" id="1381080"/>
    <lineage>
        <taxon>Bacteria</taxon>
        <taxon>Pseudomonadati</taxon>
        <taxon>Pseudomonadota</taxon>
        <taxon>Gammaproteobacteria</taxon>
        <taxon>Alteromonadales</taxon>
        <taxon>Idiomarinaceae</taxon>
        <taxon>Pseudidiomarina</taxon>
    </lineage>
</organism>
<name>A0A0K6GXI9_9GAMM</name>
<dbReference type="InterPro" id="IPR044922">
    <property type="entry name" value="DUF2063_N_sf"/>
</dbReference>
<evidence type="ECO:0000313" key="3">
    <source>
        <dbReference type="EMBL" id="CUA83290.1"/>
    </source>
</evidence>
<dbReference type="InterPro" id="IPR054098">
    <property type="entry name" value="NGO1945-like_C"/>
</dbReference>
<dbReference type="InterPro" id="IPR018640">
    <property type="entry name" value="DUF2063"/>
</dbReference>
<feature type="domain" description="Putative DNA-binding" evidence="1">
    <location>
        <begin position="7"/>
        <end position="92"/>
    </location>
</feature>
<evidence type="ECO:0000259" key="2">
    <source>
        <dbReference type="Pfam" id="PF22106"/>
    </source>
</evidence>
<dbReference type="Pfam" id="PF09836">
    <property type="entry name" value="DUF2063"/>
    <property type="match status" value="1"/>
</dbReference>
<dbReference type="RefSeq" id="WP_055438206.1">
    <property type="nucleotide sequence ID" value="NZ_CYHB01000001.1"/>
</dbReference>
<dbReference type="Pfam" id="PF22106">
    <property type="entry name" value="NGO1945_C"/>
    <property type="match status" value="1"/>
</dbReference>
<evidence type="ECO:0000259" key="1">
    <source>
        <dbReference type="Pfam" id="PF09836"/>
    </source>
</evidence>
<dbReference type="Proteomes" id="UP000182598">
    <property type="component" value="Unassembled WGS sequence"/>
</dbReference>
<dbReference type="Gene3D" id="3.90.930.50">
    <property type="match status" value="1"/>
</dbReference>
<protein>
    <submittedName>
        <fullName evidence="3">Uncharacterized protein</fullName>
    </submittedName>
</protein>
<feature type="domain" description="NGO1945-like C-terminal" evidence="2">
    <location>
        <begin position="150"/>
        <end position="248"/>
    </location>
</feature>